<organism evidence="4 5">
    <name type="scientific">Genlisea aurea</name>
    <dbReference type="NCBI Taxonomy" id="192259"/>
    <lineage>
        <taxon>Eukaryota</taxon>
        <taxon>Viridiplantae</taxon>
        <taxon>Streptophyta</taxon>
        <taxon>Embryophyta</taxon>
        <taxon>Tracheophyta</taxon>
        <taxon>Spermatophyta</taxon>
        <taxon>Magnoliopsida</taxon>
        <taxon>eudicotyledons</taxon>
        <taxon>Gunneridae</taxon>
        <taxon>Pentapetalae</taxon>
        <taxon>asterids</taxon>
        <taxon>lamiids</taxon>
        <taxon>Lamiales</taxon>
        <taxon>Lentibulariaceae</taxon>
        <taxon>Genlisea</taxon>
    </lineage>
</organism>
<keyword evidence="5" id="KW-1185">Reference proteome</keyword>
<dbReference type="Gene3D" id="2.60.40.10">
    <property type="entry name" value="Immunoglobulins"/>
    <property type="match status" value="1"/>
</dbReference>
<comment type="caution">
    <text evidence="4">The sequence shown here is derived from an EMBL/GenBank/DDBJ whole genome shotgun (WGS) entry which is preliminary data.</text>
</comment>
<proteinExistence type="inferred from homology"/>
<dbReference type="PANTHER" id="PTHR10809">
    <property type="entry name" value="VESICLE-ASSOCIATED MEMBRANE PROTEIN-ASSOCIATED PROTEIN"/>
    <property type="match status" value="1"/>
</dbReference>
<evidence type="ECO:0000256" key="1">
    <source>
        <dbReference type="ARBA" id="ARBA00008932"/>
    </source>
</evidence>
<dbReference type="GO" id="GO:0090158">
    <property type="term" value="P:endoplasmic reticulum membrane organization"/>
    <property type="evidence" value="ECO:0007669"/>
    <property type="project" value="TreeGrafter"/>
</dbReference>
<dbReference type="InterPro" id="IPR013783">
    <property type="entry name" value="Ig-like_fold"/>
</dbReference>
<dbReference type="EMBL" id="AUSU01007673">
    <property type="protein sequence ID" value="EPS60297.1"/>
    <property type="molecule type" value="Genomic_DNA"/>
</dbReference>
<evidence type="ECO:0000313" key="4">
    <source>
        <dbReference type="EMBL" id="EPS60297.1"/>
    </source>
</evidence>
<name>S8DL98_9LAMI</name>
<dbReference type="InterPro" id="IPR016763">
    <property type="entry name" value="VAP"/>
</dbReference>
<comment type="similarity">
    <text evidence="1">Belongs to the VAMP-associated protein (VAP) (TC 9.B.17) family.</text>
</comment>
<reference evidence="4 5" key="1">
    <citation type="journal article" date="2013" name="BMC Genomics">
        <title>The miniature genome of a carnivorous plant Genlisea aurea contains a low number of genes and short non-coding sequences.</title>
        <authorList>
            <person name="Leushkin E.V."/>
            <person name="Sutormin R.A."/>
            <person name="Nabieva E.R."/>
            <person name="Penin A.A."/>
            <person name="Kondrashov A.S."/>
            <person name="Logacheva M.D."/>
        </authorList>
    </citation>
    <scope>NUCLEOTIDE SEQUENCE [LARGE SCALE GENOMIC DNA]</scope>
</reference>
<dbReference type="GO" id="GO:0005789">
    <property type="term" value="C:endoplasmic reticulum membrane"/>
    <property type="evidence" value="ECO:0007669"/>
    <property type="project" value="InterPro"/>
</dbReference>
<dbReference type="AlphaFoldDB" id="S8DL98"/>
<dbReference type="GO" id="GO:0061817">
    <property type="term" value="P:endoplasmic reticulum-plasma membrane tethering"/>
    <property type="evidence" value="ECO:0007669"/>
    <property type="project" value="TreeGrafter"/>
</dbReference>
<dbReference type="InterPro" id="IPR000535">
    <property type="entry name" value="MSP_dom"/>
</dbReference>
<feature type="domain" description="MSP" evidence="3">
    <location>
        <begin position="2"/>
        <end position="120"/>
    </location>
</feature>
<dbReference type="PANTHER" id="PTHR10809:SF148">
    <property type="entry name" value="OS01G0936800 PROTEIN"/>
    <property type="match status" value="1"/>
</dbReference>
<evidence type="ECO:0000259" key="3">
    <source>
        <dbReference type="PROSITE" id="PS50202"/>
    </source>
</evidence>
<protein>
    <recommendedName>
        <fullName evidence="3">MSP domain-containing protein</fullName>
    </recommendedName>
</protein>
<dbReference type="Proteomes" id="UP000015453">
    <property type="component" value="Unassembled WGS sequence"/>
</dbReference>
<dbReference type="GO" id="GO:0005886">
    <property type="term" value="C:plasma membrane"/>
    <property type="evidence" value="ECO:0007669"/>
    <property type="project" value="TreeGrafter"/>
</dbReference>
<feature type="non-terminal residue" evidence="4">
    <location>
        <position position="171"/>
    </location>
</feature>
<accession>S8DL98</accession>
<dbReference type="Pfam" id="PF00635">
    <property type="entry name" value="Motile_Sperm"/>
    <property type="match status" value="1"/>
</dbReference>
<feature type="region of interest" description="Disordered" evidence="2">
    <location>
        <begin position="146"/>
        <end position="171"/>
    </location>
</feature>
<dbReference type="FunFam" id="2.60.40.10:FF:000813">
    <property type="entry name" value="Vesicle-associated protein 1-1"/>
    <property type="match status" value="1"/>
</dbReference>
<evidence type="ECO:0000256" key="2">
    <source>
        <dbReference type="SAM" id="MobiDB-lite"/>
    </source>
</evidence>
<dbReference type="PROSITE" id="PS50202">
    <property type="entry name" value="MSP"/>
    <property type="match status" value="1"/>
</dbReference>
<sequence>QLLEIHPRELKFIFEVKKQSSCVVHLTNLADQYVAFKVKTTSPNKYCVRPNVGIIKPKATSDFTVTMQAQRTASLECKDKFLIQGTVVPYGTTEEDITSRMFSRESRKYVEETKLRVVLTSAPNSPAVAPADGVLLPVNGVMKQEPSYETSKLDDKLQNGVENHPPEAVIA</sequence>
<gene>
    <name evidence="4" type="ORF">M569_14506</name>
</gene>
<evidence type="ECO:0000313" key="5">
    <source>
        <dbReference type="Proteomes" id="UP000015453"/>
    </source>
</evidence>
<dbReference type="InterPro" id="IPR008962">
    <property type="entry name" value="PapD-like_sf"/>
</dbReference>
<dbReference type="SUPFAM" id="SSF49354">
    <property type="entry name" value="PapD-like"/>
    <property type="match status" value="1"/>
</dbReference>
<dbReference type="OrthoDB" id="264603at2759"/>
<feature type="non-terminal residue" evidence="4">
    <location>
        <position position="1"/>
    </location>
</feature>